<dbReference type="SUPFAM" id="SSF52540">
    <property type="entry name" value="P-loop containing nucleoside triphosphate hydrolases"/>
    <property type="match status" value="1"/>
</dbReference>
<dbReference type="PROSITE" id="PS51219">
    <property type="entry name" value="DPCK"/>
    <property type="match status" value="1"/>
</dbReference>
<dbReference type="Proteomes" id="UP001219355">
    <property type="component" value="Chromosome 1"/>
</dbReference>
<dbReference type="NCBIfam" id="TIGR00152">
    <property type="entry name" value="dephospho-CoA kinase"/>
    <property type="match status" value="1"/>
</dbReference>
<keyword evidence="3" id="KW-0472">Membrane</keyword>
<keyword evidence="2" id="KW-0067">ATP-binding</keyword>
<gene>
    <name evidence="4" type="primary">CAB5</name>
    <name evidence="4" type="ORF">PRK78_001682</name>
</gene>
<keyword evidence="3" id="KW-1133">Transmembrane helix</keyword>
<accession>A0AAF0DDE1</accession>
<feature type="transmembrane region" description="Helical" evidence="3">
    <location>
        <begin position="228"/>
        <end position="249"/>
    </location>
</feature>
<dbReference type="GO" id="GO:0005524">
    <property type="term" value="F:ATP binding"/>
    <property type="evidence" value="ECO:0007669"/>
    <property type="project" value="UniProtKB-KW"/>
</dbReference>
<dbReference type="PANTHER" id="PTHR10695:SF46">
    <property type="entry name" value="BIFUNCTIONAL COENZYME A SYNTHASE-RELATED"/>
    <property type="match status" value="1"/>
</dbReference>
<keyword evidence="4" id="KW-0808">Transferase</keyword>
<keyword evidence="5" id="KW-1185">Reference proteome</keyword>
<dbReference type="Pfam" id="PF01121">
    <property type="entry name" value="CoaE"/>
    <property type="match status" value="1"/>
</dbReference>
<evidence type="ECO:0000256" key="2">
    <source>
        <dbReference type="ARBA" id="ARBA00022840"/>
    </source>
</evidence>
<dbReference type="CDD" id="cd02022">
    <property type="entry name" value="DPCK"/>
    <property type="match status" value="1"/>
</dbReference>
<evidence type="ECO:0000313" key="5">
    <source>
        <dbReference type="Proteomes" id="UP001219355"/>
    </source>
</evidence>
<dbReference type="PANTHER" id="PTHR10695">
    <property type="entry name" value="DEPHOSPHO-COA KINASE-RELATED"/>
    <property type="match status" value="1"/>
</dbReference>
<evidence type="ECO:0000313" key="4">
    <source>
        <dbReference type="EMBL" id="WEW56243.1"/>
    </source>
</evidence>
<dbReference type="EMBL" id="CP120627">
    <property type="protein sequence ID" value="WEW56243.1"/>
    <property type="molecule type" value="Genomic_DNA"/>
</dbReference>
<dbReference type="GO" id="GO:0004140">
    <property type="term" value="F:dephospho-CoA kinase activity"/>
    <property type="evidence" value="ECO:0007669"/>
    <property type="project" value="UniProtKB-EC"/>
</dbReference>
<protein>
    <submittedName>
        <fullName evidence="4">Dephospho-CoA kinase cab5</fullName>
        <ecNumber evidence="4">2.7.1.24</ecNumber>
    </submittedName>
</protein>
<dbReference type="InterPro" id="IPR001977">
    <property type="entry name" value="Depp_CoAkinase"/>
</dbReference>
<keyword evidence="1" id="KW-0547">Nucleotide-binding</keyword>
<evidence type="ECO:0000256" key="3">
    <source>
        <dbReference type="SAM" id="Phobius"/>
    </source>
</evidence>
<sequence length="269" mass="29853">MLLIGLTGSIATGKSTVSSLLSAPPYNLPIIDADVLARKVVEPGTSGYKAIVDYFGPTTPDLLLPEEVPGKGRPLNRPVLGRRVFGDSEGRKKDRAVLNGIVHPAVRWEMYRALLWYYLQGHWAVVLDVPLLFESGLDALCGTVIVVGVKDPSVQMERLRSRDPHLSAEDAENRVKSQGNVLGKVERAQFRGVESARGVIVWNDGDKDALKAEIKKVMTRIEASSPRWWAWVLLLAPPLGISVAAWNLAINYRGKRDWEDKQRKEKARL</sequence>
<dbReference type="GO" id="GO:0015937">
    <property type="term" value="P:coenzyme A biosynthetic process"/>
    <property type="evidence" value="ECO:0007669"/>
    <property type="project" value="InterPro"/>
</dbReference>
<organism evidence="4 5">
    <name type="scientific">Emydomyces testavorans</name>
    <dbReference type="NCBI Taxonomy" id="2070801"/>
    <lineage>
        <taxon>Eukaryota</taxon>
        <taxon>Fungi</taxon>
        <taxon>Dikarya</taxon>
        <taxon>Ascomycota</taxon>
        <taxon>Pezizomycotina</taxon>
        <taxon>Eurotiomycetes</taxon>
        <taxon>Eurotiomycetidae</taxon>
        <taxon>Onygenales</taxon>
        <taxon>Nannizziopsiaceae</taxon>
        <taxon>Emydomyces</taxon>
    </lineage>
</organism>
<dbReference type="InterPro" id="IPR027417">
    <property type="entry name" value="P-loop_NTPase"/>
</dbReference>
<evidence type="ECO:0000256" key="1">
    <source>
        <dbReference type="ARBA" id="ARBA00022741"/>
    </source>
</evidence>
<dbReference type="Gene3D" id="3.40.50.300">
    <property type="entry name" value="P-loop containing nucleotide triphosphate hydrolases"/>
    <property type="match status" value="1"/>
</dbReference>
<keyword evidence="3" id="KW-0812">Transmembrane</keyword>
<keyword evidence="4" id="KW-0418">Kinase</keyword>
<dbReference type="EC" id="2.7.1.24" evidence="4"/>
<name>A0AAF0DDE1_9EURO</name>
<reference evidence="4" key="1">
    <citation type="submission" date="2023-03" db="EMBL/GenBank/DDBJ databases">
        <title>Emydomyces testavorans Genome Sequence.</title>
        <authorList>
            <person name="Hoyer L."/>
        </authorList>
    </citation>
    <scope>NUCLEOTIDE SEQUENCE</scope>
    <source>
        <strain evidence="4">16-2883</strain>
    </source>
</reference>
<proteinExistence type="inferred from homology"/>
<dbReference type="AlphaFoldDB" id="A0AAF0DDE1"/>
<dbReference type="FunFam" id="3.40.50.300:FF:001227">
    <property type="entry name" value="Dephospho-CoA kinase CAB5"/>
    <property type="match status" value="1"/>
</dbReference>
<dbReference type="HAMAP" id="MF_00376">
    <property type="entry name" value="Dephospho_CoA_kinase"/>
    <property type="match status" value="1"/>
</dbReference>